<dbReference type="AlphaFoldDB" id="A0A5B7H2M6"/>
<keyword evidence="1" id="KW-0472">Membrane</keyword>
<proteinExistence type="predicted"/>
<evidence type="ECO:0000313" key="3">
    <source>
        <dbReference type="Proteomes" id="UP000324222"/>
    </source>
</evidence>
<protein>
    <submittedName>
        <fullName evidence="2">Uncharacterized protein</fullName>
    </submittedName>
</protein>
<comment type="caution">
    <text evidence="2">The sequence shown here is derived from an EMBL/GenBank/DDBJ whole genome shotgun (WGS) entry which is preliminary data.</text>
</comment>
<organism evidence="2 3">
    <name type="scientific">Portunus trituberculatus</name>
    <name type="common">Swimming crab</name>
    <name type="synonym">Neptunus trituberculatus</name>
    <dbReference type="NCBI Taxonomy" id="210409"/>
    <lineage>
        <taxon>Eukaryota</taxon>
        <taxon>Metazoa</taxon>
        <taxon>Ecdysozoa</taxon>
        <taxon>Arthropoda</taxon>
        <taxon>Crustacea</taxon>
        <taxon>Multicrustacea</taxon>
        <taxon>Malacostraca</taxon>
        <taxon>Eumalacostraca</taxon>
        <taxon>Eucarida</taxon>
        <taxon>Decapoda</taxon>
        <taxon>Pleocyemata</taxon>
        <taxon>Brachyura</taxon>
        <taxon>Eubrachyura</taxon>
        <taxon>Portunoidea</taxon>
        <taxon>Portunidae</taxon>
        <taxon>Portuninae</taxon>
        <taxon>Portunus</taxon>
    </lineage>
</organism>
<dbReference type="EMBL" id="VSRR010021661">
    <property type="protein sequence ID" value="MPC64116.1"/>
    <property type="molecule type" value="Genomic_DNA"/>
</dbReference>
<keyword evidence="1" id="KW-1133">Transmembrane helix</keyword>
<name>A0A5B7H2M6_PORTR</name>
<evidence type="ECO:0000256" key="1">
    <source>
        <dbReference type="SAM" id="Phobius"/>
    </source>
</evidence>
<accession>A0A5B7H2M6</accession>
<feature type="transmembrane region" description="Helical" evidence="1">
    <location>
        <begin position="6"/>
        <end position="29"/>
    </location>
</feature>
<sequence>MDFVIVVMLVVDVVVVAVMVVVVIMAVVAKPDAVMIIKPQQLTLRFPQLPTPTRSPGKDMNEISRSNGRIFVRPSGGLKGAAAAALAAAGAASEQARQPRSS</sequence>
<evidence type="ECO:0000313" key="2">
    <source>
        <dbReference type="EMBL" id="MPC64116.1"/>
    </source>
</evidence>
<dbReference type="Proteomes" id="UP000324222">
    <property type="component" value="Unassembled WGS sequence"/>
</dbReference>
<keyword evidence="1" id="KW-0812">Transmembrane</keyword>
<reference evidence="2 3" key="1">
    <citation type="submission" date="2019-05" db="EMBL/GenBank/DDBJ databases">
        <title>Another draft genome of Portunus trituberculatus and its Hox gene families provides insights of decapod evolution.</title>
        <authorList>
            <person name="Jeong J.-H."/>
            <person name="Song I."/>
            <person name="Kim S."/>
            <person name="Choi T."/>
            <person name="Kim D."/>
            <person name="Ryu S."/>
            <person name="Kim W."/>
        </authorList>
    </citation>
    <scope>NUCLEOTIDE SEQUENCE [LARGE SCALE GENOMIC DNA]</scope>
    <source>
        <tissue evidence="2">Muscle</tissue>
    </source>
</reference>
<keyword evidence="3" id="KW-1185">Reference proteome</keyword>
<gene>
    <name evidence="2" type="ORF">E2C01_058227</name>
</gene>